<evidence type="ECO:0000313" key="1">
    <source>
        <dbReference type="EMBL" id="TNN56326.1"/>
    </source>
</evidence>
<name>A0A4Z2GS74_9TELE</name>
<dbReference type="EMBL" id="SRLO01000431">
    <property type="protein sequence ID" value="TNN56326.1"/>
    <property type="molecule type" value="Genomic_DNA"/>
</dbReference>
<keyword evidence="2" id="KW-1185">Reference proteome</keyword>
<dbReference type="AlphaFoldDB" id="A0A4Z2GS74"/>
<gene>
    <name evidence="1" type="ORF">EYF80_033437</name>
</gene>
<protein>
    <submittedName>
        <fullName evidence="1">Uncharacterized protein</fullName>
    </submittedName>
</protein>
<comment type="caution">
    <text evidence="1">The sequence shown here is derived from an EMBL/GenBank/DDBJ whole genome shotgun (WGS) entry which is preliminary data.</text>
</comment>
<sequence>MLHRMSTSPGSHLKLAQLVFVNGSNLHVHFRIQIHKSCTSRVEKGDLSCPIVPVVLHTIHLSSSSAGSGETHLQALLHSLFWHDGGDVGNLELFSGHIEVDLRHKR</sequence>
<evidence type="ECO:0000313" key="2">
    <source>
        <dbReference type="Proteomes" id="UP000314294"/>
    </source>
</evidence>
<accession>A0A4Z2GS74</accession>
<reference evidence="1 2" key="1">
    <citation type="submission" date="2019-03" db="EMBL/GenBank/DDBJ databases">
        <title>First draft genome of Liparis tanakae, snailfish: a comprehensive survey of snailfish specific genes.</title>
        <authorList>
            <person name="Kim W."/>
            <person name="Song I."/>
            <person name="Jeong J.-H."/>
            <person name="Kim D."/>
            <person name="Kim S."/>
            <person name="Ryu S."/>
            <person name="Song J.Y."/>
            <person name="Lee S.K."/>
        </authorList>
    </citation>
    <scope>NUCLEOTIDE SEQUENCE [LARGE SCALE GENOMIC DNA]</scope>
    <source>
        <tissue evidence="1">Muscle</tissue>
    </source>
</reference>
<organism evidence="1 2">
    <name type="scientific">Liparis tanakae</name>
    <name type="common">Tanaka's snailfish</name>
    <dbReference type="NCBI Taxonomy" id="230148"/>
    <lineage>
        <taxon>Eukaryota</taxon>
        <taxon>Metazoa</taxon>
        <taxon>Chordata</taxon>
        <taxon>Craniata</taxon>
        <taxon>Vertebrata</taxon>
        <taxon>Euteleostomi</taxon>
        <taxon>Actinopterygii</taxon>
        <taxon>Neopterygii</taxon>
        <taxon>Teleostei</taxon>
        <taxon>Neoteleostei</taxon>
        <taxon>Acanthomorphata</taxon>
        <taxon>Eupercaria</taxon>
        <taxon>Perciformes</taxon>
        <taxon>Cottioidei</taxon>
        <taxon>Cottales</taxon>
        <taxon>Liparidae</taxon>
        <taxon>Liparis</taxon>
    </lineage>
</organism>
<proteinExistence type="predicted"/>
<dbReference type="Proteomes" id="UP000314294">
    <property type="component" value="Unassembled WGS sequence"/>
</dbReference>